<evidence type="ECO:0000256" key="1">
    <source>
        <dbReference type="ARBA" id="ARBA00023015"/>
    </source>
</evidence>
<dbReference type="PANTHER" id="PTHR30136">
    <property type="entry name" value="HELIX-TURN-HELIX TRANSCRIPTIONAL REGULATOR, ICLR FAMILY"/>
    <property type="match status" value="1"/>
</dbReference>
<sequence length="264" mass="29885">MKEKKNNYSMQTIHRSILVLKCFSIERKKLTLTDFHQMTGISKSSLQRILATLVYEGFLQRNEQSKVYELGIELYFLGHLVEKDSSILAVSYPIMEKIQKITGESVTLNILHNNRRKCIGYVESSYQLTHLTYVGHESPLHAGASAKALLAHLEPNTLETVLNSLDLESYTDTTIVSKTDLIEELEKIKLKGFSESVGERVKGAYSISAPVFNRFSEVIASLSTVIPTARMEEYDREELIHLIVRGAREISDSLSNDIKETTIK</sequence>
<dbReference type="InterPro" id="IPR005471">
    <property type="entry name" value="Tscrpt_reg_IclR_N"/>
</dbReference>
<dbReference type="OrthoDB" id="9791752at2"/>
<dbReference type="GO" id="GO:0003677">
    <property type="term" value="F:DNA binding"/>
    <property type="evidence" value="ECO:0007669"/>
    <property type="project" value="UniProtKB-KW"/>
</dbReference>
<dbReference type="Pfam" id="PF01614">
    <property type="entry name" value="IclR_C"/>
    <property type="match status" value="1"/>
</dbReference>
<dbReference type="SUPFAM" id="SSF55781">
    <property type="entry name" value="GAF domain-like"/>
    <property type="match status" value="1"/>
</dbReference>
<evidence type="ECO:0000259" key="4">
    <source>
        <dbReference type="PROSITE" id="PS51077"/>
    </source>
</evidence>
<keyword evidence="1" id="KW-0805">Transcription regulation</keyword>
<organism evidence="6 7">
    <name type="scientific">Oceanobacillus arenosus</name>
    <dbReference type="NCBI Taxonomy" id="1229153"/>
    <lineage>
        <taxon>Bacteria</taxon>
        <taxon>Bacillati</taxon>
        <taxon>Bacillota</taxon>
        <taxon>Bacilli</taxon>
        <taxon>Bacillales</taxon>
        <taxon>Bacillaceae</taxon>
        <taxon>Oceanobacillus</taxon>
    </lineage>
</organism>
<dbReference type="InterPro" id="IPR036390">
    <property type="entry name" value="WH_DNA-bd_sf"/>
</dbReference>
<dbReference type="AlphaFoldDB" id="A0A3D8PN60"/>
<dbReference type="Gene3D" id="1.10.10.10">
    <property type="entry name" value="Winged helix-like DNA-binding domain superfamily/Winged helix DNA-binding domain"/>
    <property type="match status" value="1"/>
</dbReference>
<dbReference type="PANTHER" id="PTHR30136:SF24">
    <property type="entry name" value="HTH-TYPE TRANSCRIPTIONAL REPRESSOR ALLR"/>
    <property type="match status" value="1"/>
</dbReference>
<dbReference type="GO" id="GO:0003700">
    <property type="term" value="F:DNA-binding transcription factor activity"/>
    <property type="evidence" value="ECO:0007669"/>
    <property type="project" value="TreeGrafter"/>
</dbReference>
<feature type="domain" description="HTH iclR-type" evidence="4">
    <location>
        <begin position="10"/>
        <end position="72"/>
    </location>
</feature>
<accession>A0A3D8PN60</accession>
<keyword evidence="3" id="KW-0804">Transcription</keyword>
<keyword evidence="7" id="KW-1185">Reference proteome</keyword>
<feature type="domain" description="IclR-ED" evidence="5">
    <location>
        <begin position="73"/>
        <end position="256"/>
    </location>
</feature>
<dbReference type="EMBL" id="PIOC01000019">
    <property type="protein sequence ID" value="RDW17530.1"/>
    <property type="molecule type" value="Genomic_DNA"/>
</dbReference>
<gene>
    <name evidence="6" type="ORF">CWR48_13470</name>
</gene>
<name>A0A3D8PN60_9BACI</name>
<dbReference type="InterPro" id="IPR036388">
    <property type="entry name" value="WH-like_DNA-bd_sf"/>
</dbReference>
<proteinExistence type="predicted"/>
<keyword evidence="2" id="KW-0238">DNA-binding</keyword>
<dbReference type="InterPro" id="IPR014757">
    <property type="entry name" value="Tscrpt_reg_IclR_C"/>
</dbReference>
<dbReference type="PROSITE" id="PS51078">
    <property type="entry name" value="ICLR_ED"/>
    <property type="match status" value="1"/>
</dbReference>
<dbReference type="Proteomes" id="UP000257143">
    <property type="component" value="Unassembled WGS sequence"/>
</dbReference>
<dbReference type="InterPro" id="IPR029016">
    <property type="entry name" value="GAF-like_dom_sf"/>
</dbReference>
<dbReference type="SUPFAM" id="SSF46785">
    <property type="entry name" value="Winged helix' DNA-binding domain"/>
    <property type="match status" value="1"/>
</dbReference>
<protein>
    <submittedName>
        <fullName evidence="6">IclR family transcriptional regulator</fullName>
    </submittedName>
</protein>
<dbReference type="Gene3D" id="3.30.450.40">
    <property type="match status" value="1"/>
</dbReference>
<dbReference type="GO" id="GO:0045892">
    <property type="term" value="P:negative regulation of DNA-templated transcription"/>
    <property type="evidence" value="ECO:0007669"/>
    <property type="project" value="TreeGrafter"/>
</dbReference>
<dbReference type="SMART" id="SM00346">
    <property type="entry name" value="HTH_ICLR"/>
    <property type="match status" value="1"/>
</dbReference>
<dbReference type="Pfam" id="PF09339">
    <property type="entry name" value="HTH_IclR"/>
    <property type="match status" value="1"/>
</dbReference>
<evidence type="ECO:0000313" key="6">
    <source>
        <dbReference type="EMBL" id="RDW17530.1"/>
    </source>
</evidence>
<dbReference type="RefSeq" id="WP_115773778.1">
    <property type="nucleotide sequence ID" value="NZ_PIOC01000019.1"/>
</dbReference>
<evidence type="ECO:0000256" key="2">
    <source>
        <dbReference type="ARBA" id="ARBA00023125"/>
    </source>
</evidence>
<evidence type="ECO:0000313" key="7">
    <source>
        <dbReference type="Proteomes" id="UP000257143"/>
    </source>
</evidence>
<evidence type="ECO:0000259" key="5">
    <source>
        <dbReference type="PROSITE" id="PS51078"/>
    </source>
</evidence>
<evidence type="ECO:0000256" key="3">
    <source>
        <dbReference type="ARBA" id="ARBA00023163"/>
    </source>
</evidence>
<reference evidence="7" key="1">
    <citation type="submission" date="2017-11" db="EMBL/GenBank/DDBJ databases">
        <authorList>
            <person name="Zhu W."/>
        </authorList>
    </citation>
    <scope>NUCLEOTIDE SEQUENCE [LARGE SCALE GENOMIC DNA]</scope>
    <source>
        <strain evidence="7">CAU 1183</strain>
    </source>
</reference>
<comment type="caution">
    <text evidence="6">The sequence shown here is derived from an EMBL/GenBank/DDBJ whole genome shotgun (WGS) entry which is preliminary data.</text>
</comment>
<dbReference type="PROSITE" id="PS51077">
    <property type="entry name" value="HTH_ICLR"/>
    <property type="match status" value="1"/>
</dbReference>
<dbReference type="InterPro" id="IPR050707">
    <property type="entry name" value="HTH_MetabolicPath_Reg"/>
</dbReference>